<dbReference type="Pfam" id="PF04610">
    <property type="entry name" value="TrbL"/>
    <property type="match status" value="1"/>
</dbReference>
<evidence type="ECO:0000313" key="8">
    <source>
        <dbReference type="Proteomes" id="UP000544134"/>
    </source>
</evidence>
<proteinExistence type="predicted"/>
<keyword evidence="3 6" id="KW-1133">Transmembrane helix</keyword>
<evidence type="ECO:0000256" key="2">
    <source>
        <dbReference type="ARBA" id="ARBA00022692"/>
    </source>
</evidence>
<evidence type="ECO:0000256" key="6">
    <source>
        <dbReference type="SAM" id="Phobius"/>
    </source>
</evidence>
<feature type="transmembrane region" description="Helical" evidence="6">
    <location>
        <begin position="218"/>
        <end position="240"/>
    </location>
</feature>
<gene>
    <name evidence="7" type="ORF">HHL24_26615</name>
</gene>
<evidence type="ECO:0000256" key="4">
    <source>
        <dbReference type="ARBA" id="ARBA00023136"/>
    </source>
</evidence>
<feature type="transmembrane region" description="Helical" evidence="6">
    <location>
        <begin position="7"/>
        <end position="27"/>
    </location>
</feature>
<protein>
    <submittedName>
        <fullName evidence="7">Uncharacterized protein</fullName>
    </submittedName>
</protein>
<comment type="subcellular location">
    <subcellularLocation>
        <location evidence="1">Membrane</location>
        <topology evidence="1">Multi-pass membrane protein</topology>
    </subcellularLocation>
</comment>
<evidence type="ECO:0000313" key="7">
    <source>
        <dbReference type="EMBL" id="NMM01498.1"/>
    </source>
</evidence>
<comment type="caution">
    <text evidence="7">The sequence shown here is derived from an EMBL/GenBank/DDBJ whole genome shotgun (WGS) entry which is preliminary data.</text>
</comment>
<organism evidence="7 8">
    <name type="scientific">Paraburkholderia polaris</name>
    <dbReference type="NCBI Taxonomy" id="2728848"/>
    <lineage>
        <taxon>Bacteria</taxon>
        <taxon>Pseudomonadati</taxon>
        <taxon>Pseudomonadota</taxon>
        <taxon>Betaproteobacteria</taxon>
        <taxon>Burkholderiales</taxon>
        <taxon>Burkholderiaceae</taxon>
        <taxon>Paraburkholderia</taxon>
    </lineage>
</organism>
<sequence>MLNVSKFLYGVGLAFILAMVLSTFGHAEVGDVTAIDPNTGISIDTEGQAVTAAGTAAANVVSAALGSNVTGAGLAATAADITNAFNKISALVTQVTSTVIGNATAAAQTLNSESDKIAGGLAVIVVVLTFVEYAGTHHPVQAWVKVFENLFVFGMFATVYVGYGTAAPGFYNWFLTLAQHLNGGSTPIQAIGAAAGAVWLGIVHSFDGASLSQCIQIFAIDILALLCLVAICLAGVIFLYYTMLGAVQSAIGIVFGKIAIALGFHQMTRGFFSSWVAFMVHAGMYAAVAGAMNTLVISQFLGALLTPAGTLNFTTSFGTVINITVSSVFIMLLSLEIPKIAGMFGSGGAAGGASLVGKMVVAATAGAFGKPDRGTDTLNDDDNDDGDDRDDGRDDRNNV</sequence>
<keyword evidence="8" id="KW-1185">Reference proteome</keyword>
<reference evidence="7 8" key="1">
    <citation type="submission" date="2020-04" db="EMBL/GenBank/DDBJ databases">
        <title>Paraburkholderia sp. RP-4-7 isolated from soil.</title>
        <authorList>
            <person name="Dahal R.H."/>
        </authorList>
    </citation>
    <scope>NUCLEOTIDE SEQUENCE [LARGE SCALE GENOMIC DNA]</scope>
    <source>
        <strain evidence="7 8">RP-4-7</strain>
    </source>
</reference>
<feature type="compositionally biased region" description="Basic and acidic residues" evidence="5">
    <location>
        <begin position="390"/>
        <end position="399"/>
    </location>
</feature>
<feature type="transmembrane region" description="Helical" evidence="6">
    <location>
        <begin position="276"/>
        <end position="301"/>
    </location>
</feature>
<keyword evidence="2 6" id="KW-0812">Transmembrane</keyword>
<dbReference type="GO" id="GO:0030255">
    <property type="term" value="P:protein secretion by the type IV secretion system"/>
    <property type="evidence" value="ECO:0007669"/>
    <property type="project" value="InterPro"/>
</dbReference>
<feature type="transmembrane region" description="Helical" evidence="6">
    <location>
        <begin position="313"/>
        <end position="335"/>
    </location>
</feature>
<feature type="compositionally biased region" description="Acidic residues" evidence="5">
    <location>
        <begin position="378"/>
        <end position="389"/>
    </location>
</feature>
<dbReference type="EMBL" id="JABBGJ010000031">
    <property type="protein sequence ID" value="NMM01498.1"/>
    <property type="molecule type" value="Genomic_DNA"/>
</dbReference>
<feature type="region of interest" description="Disordered" evidence="5">
    <location>
        <begin position="367"/>
        <end position="399"/>
    </location>
</feature>
<feature type="transmembrane region" description="Helical" evidence="6">
    <location>
        <begin position="146"/>
        <end position="166"/>
    </location>
</feature>
<feature type="transmembrane region" description="Helical" evidence="6">
    <location>
        <begin position="117"/>
        <end position="134"/>
    </location>
</feature>
<feature type="transmembrane region" description="Helical" evidence="6">
    <location>
        <begin position="246"/>
        <end position="264"/>
    </location>
</feature>
<feature type="transmembrane region" description="Helical" evidence="6">
    <location>
        <begin position="186"/>
        <end position="206"/>
    </location>
</feature>
<dbReference type="GO" id="GO:0016020">
    <property type="term" value="C:membrane"/>
    <property type="evidence" value="ECO:0007669"/>
    <property type="project" value="UniProtKB-SubCell"/>
</dbReference>
<accession>A0A848IGI9</accession>
<evidence type="ECO:0000256" key="1">
    <source>
        <dbReference type="ARBA" id="ARBA00004141"/>
    </source>
</evidence>
<evidence type="ECO:0000256" key="5">
    <source>
        <dbReference type="SAM" id="MobiDB-lite"/>
    </source>
</evidence>
<dbReference type="Proteomes" id="UP000544134">
    <property type="component" value="Unassembled WGS sequence"/>
</dbReference>
<keyword evidence="4 6" id="KW-0472">Membrane</keyword>
<dbReference type="RefSeq" id="WP_169488334.1">
    <property type="nucleotide sequence ID" value="NZ_JABBGJ010000031.1"/>
</dbReference>
<dbReference type="AlphaFoldDB" id="A0A848IGI9"/>
<evidence type="ECO:0000256" key="3">
    <source>
        <dbReference type="ARBA" id="ARBA00022989"/>
    </source>
</evidence>
<name>A0A848IGI9_9BURK</name>
<dbReference type="InterPro" id="IPR007688">
    <property type="entry name" value="Conjugal_tfr_TrbL/VirB6"/>
</dbReference>